<gene>
    <name evidence="2" type="ORF">IPJ27_06385</name>
</gene>
<evidence type="ECO:0000313" key="3">
    <source>
        <dbReference type="Proteomes" id="UP000697998"/>
    </source>
</evidence>
<keyword evidence="1" id="KW-1133">Transmembrane helix</keyword>
<proteinExistence type="predicted"/>
<accession>A0A935PZX2</accession>
<comment type="caution">
    <text evidence="2">The sequence shown here is derived from an EMBL/GenBank/DDBJ whole genome shotgun (WGS) entry which is preliminary data.</text>
</comment>
<evidence type="ECO:0000256" key="1">
    <source>
        <dbReference type="SAM" id="Phobius"/>
    </source>
</evidence>
<reference evidence="2 3" key="1">
    <citation type="submission" date="2020-10" db="EMBL/GenBank/DDBJ databases">
        <title>Connecting structure to function with the recovery of over 1000 high-quality activated sludge metagenome-assembled genomes encoding full-length rRNA genes using long-read sequencing.</title>
        <authorList>
            <person name="Singleton C.M."/>
            <person name="Petriglieri F."/>
            <person name="Kristensen J.M."/>
            <person name="Kirkegaard R.H."/>
            <person name="Michaelsen T.Y."/>
            <person name="Andersen M.H."/>
            <person name="Karst S.M."/>
            <person name="Dueholm M.S."/>
            <person name="Nielsen P.H."/>
            <person name="Albertsen M."/>
        </authorList>
    </citation>
    <scope>NUCLEOTIDE SEQUENCE [LARGE SCALE GENOMIC DNA]</scope>
    <source>
        <strain evidence="2">EsbW_18-Q3-R4-48_BATAC.285</strain>
    </source>
</reference>
<dbReference type="Proteomes" id="UP000697998">
    <property type="component" value="Unassembled WGS sequence"/>
</dbReference>
<feature type="transmembrane region" description="Helical" evidence="1">
    <location>
        <begin position="67"/>
        <end position="90"/>
    </location>
</feature>
<keyword evidence="1" id="KW-0472">Membrane</keyword>
<keyword evidence="1" id="KW-0812">Transmembrane</keyword>
<name>A0A935PZX2_9PROT</name>
<sequence length="114" mass="12435">MNLFKQLPGFVKTPPGLERTILRLLPRVWLFGTLLLAIPSLLARLLLPDSAAAETAARTTLVDIYAISLIVLHWTVVLTVAIGAFIVMVMKGPAYVADAYPLDDADTPARPREP</sequence>
<organism evidence="2 3">
    <name type="scientific">Candidatus Accumulibacter proximus</name>
    <dbReference type="NCBI Taxonomy" id="2954385"/>
    <lineage>
        <taxon>Bacteria</taxon>
        <taxon>Pseudomonadati</taxon>
        <taxon>Pseudomonadota</taxon>
        <taxon>Betaproteobacteria</taxon>
        <taxon>Candidatus Accumulibacter</taxon>
    </lineage>
</organism>
<dbReference type="EMBL" id="JADJMH010000004">
    <property type="protein sequence ID" value="MBK7674415.1"/>
    <property type="molecule type" value="Genomic_DNA"/>
</dbReference>
<protein>
    <submittedName>
        <fullName evidence="2">Uncharacterized protein</fullName>
    </submittedName>
</protein>
<feature type="transmembrane region" description="Helical" evidence="1">
    <location>
        <begin position="28"/>
        <end position="47"/>
    </location>
</feature>
<evidence type="ECO:0000313" key="2">
    <source>
        <dbReference type="EMBL" id="MBK7674415.1"/>
    </source>
</evidence>
<dbReference type="AlphaFoldDB" id="A0A935PZX2"/>